<dbReference type="Gene3D" id="2.40.50.140">
    <property type="entry name" value="Nucleic acid-binding proteins"/>
    <property type="match status" value="1"/>
</dbReference>
<dbReference type="PANTHER" id="PTHR12962:SF1">
    <property type="entry name" value="COLD SHOCK DOMAIN-CONTAINING PROTEIN CG9705"/>
    <property type="match status" value="1"/>
</dbReference>
<dbReference type="GO" id="GO:0043488">
    <property type="term" value="P:regulation of mRNA stability"/>
    <property type="evidence" value="ECO:0007669"/>
    <property type="project" value="TreeGrafter"/>
</dbReference>
<dbReference type="CDD" id="cd04458">
    <property type="entry name" value="CSP_CDS"/>
    <property type="match status" value="1"/>
</dbReference>
<feature type="compositionally biased region" description="Basic and acidic residues" evidence="2">
    <location>
        <begin position="65"/>
        <end position="75"/>
    </location>
</feature>
<sequence length="101" mass="11087">MPYGKVCRWVEGKGFGFIKPDDGGPDIFVHSREAGMLSVGDKVSYQQKDDRMGKNRAEACTIKLLKDQGGDDRQGRGRGGSRRGSGRDASLDSCEYSYTYG</sequence>
<dbReference type="PROSITE" id="PS51857">
    <property type="entry name" value="CSD_2"/>
    <property type="match status" value="1"/>
</dbReference>
<dbReference type="Pfam" id="PF00313">
    <property type="entry name" value="CSD"/>
    <property type="match status" value="1"/>
</dbReference>
<evidence type="ECO:0000259" key="3">
    <source>
        <dbReference type="PROSITE" id="PS51857"/>
    </source>
</evidence>
<evidence type="ECO:0000313" key="4">
    <source>
        <dbReference type="EMBL" id="CAE8728792.1"/>
    </source>
</evidence>
<dbReference type="InterPro" id="IPR011129">
    <property type="entry name" value="CSD"/>
</dbReference>
<gene>
    <name evidence="4" type="ORF">PGLA2088_LOCUS45234</name>
</gene>
<evidence type="ECO:0000256" key="2">
    <source>
        <dbReference type="SAM" id="MobiDB-lite"/>
    </source>
</evidence>
<proteinExistence type="predicted"/>
<evidence type="ECO:0000313" key="5">
    <source>
        <dbReference type="Proteomes" id="UP000626109"/>
    </source>
</evidence>
<dbReference type="GO" id="GO:0003730">
    <property type="term" value="F:mRNA 3'-UTR binding"/>
    <property type="evidence" value="ECO:0007669"/>
    <property type="project" value="TreeGrafter"/>
</dbReference>
<dbReference type="PANTHER" id="PTHR12962">
    <property type="entry name" value="CALCIUM-REGULATED HEAT STABLE PROTEIN CRHSP-24-RELATED"/>
    <property type="match status" value="1"/>
</dbReference>
<comment type="caution">
    <text evidence="4">The sequence shown here is derived from an EMBL/GenBank/DDBJ whole genome shotgun (WGS) entry which is preliminary data.</text>
</comment>
<dbReference type="GO" id="GO:0005737">
    <property type="term" value="C:cytoplasm"/>
    <property type="evidence" value="ECO:0007669"/>
    <property type="project" value="TreeGrafter"/>
</dbReference>
<dbReference type="SUPFAM" id="SSF50249">
    <property type="entry name" value="Nucleic acid-binding proteins"/>
    <property type="match status" value="1"/>
</dbReference>
<dbReference type="InterPro" id="IPR002059">
    <property type="entry name" value="CSP_DNA-bd"/>
</dbReference>
<reference evidence="4" key="1">
    <citation type="submission" date="2021-02" db="EMBL/GenBank/DDBJ databases">
        <authorList>
            <person name="Dougan E. K."/>
            <person name="Rhodes N."/>
            <person name="Thang M."/>
            <person name="Chan C."/>
        </authorList>
    </citation>
    <scope>NUCLEOTIDE SEQUENCE</scope>
</reference>
<protein>
    <recommendedName>
        <fullName evidence="3">CSD domain-containing protein</fullName>
    </recommendedName>
</protein>
<dbReference type="InterPro" id="IPR052069">
    <property type="entry name" value="Ca-reg_mRNA-binding_domain"/>
</dbReference>
<evidence type="ECO:0000256" key="1">
    <source>
        <dbReference type="ARBA" id="ARBA00022553"/>
    </source>
</evidence>
<dbReference type="EMBL" id="CAJNNW010035603">
    <property type="protein sequence ID" value="CAE8728792.1"/>
    <property type="molecule type" value="Genomic_DNA"/>
</dbReference>
<name>A0A813LI29_POLGL</name>
<keyword evidence="1" id="KW-0597">Phosphoprotein</keyword>
<feature type="non-terminal residue" evidence="4">
    <location>
        <position position="1"/>
    </location>
</feature>
<dbReference type="Proteomes" id="UP000626109">
    <property type="component" value="Unassembled WGS sequence"/>
</dbReference>
<dbReference type="SMART" id="SM00357">
    <property type="entry name" value="CSP"/>
    <property type="match status" value="1"/>
</dbReference>
<feature type="region of interest" description="Disordered" evidence="2">
    <location>
        <begin position="65"/>
        <end position="101"/>
    </location>
</feature>
<organism evidence="4 5">
    <name type="scientific">Polarella glacialis</name>
    <name type="common">Dinoflagellate</name>
    <dbReference type="NCBI Taxonomy" id="89957"/>
    <lineage>
        <taxon>Eukaryota</taxon>
        <taxon>Sar</taxon>
        <taxon>Alveolata</taxon>
        <taxon>Dinophyceae</taxon>
        <taxon>Suessiales</taxon>
        <taxon>Suessiaceae</taxon>
        <taxon>Polarella</taxon>
    </lineage>
</organism>
<dbReference type="InterPro" id="IPR012340">
    <property type="entry name" value="NA-bd_OB-fold"/>
</dbReference>
<dbReference type="AlphaFoldDB" id="A0A813LI29"/>
<accession>A0A813LI29</accession>
<feature type="domain" description="CSD" evidence="3">
    <location>
        <begin position="1"/>
        <end position="64"/>
    </location>
</feature>